<evidence type="ECO:0000313" key="1">
    <source>
        <dbReference type="EMBL" id="KMT52109.1"/>
    </source>
</evidence>
<dbReference type="PATRIC" id="fig|1674920.3.peg.5920"/>
<proteinExistence type="predicted"/>
<organism evidence="1 2">
    <name type="scientific">Pseudomonas fildesensis</name>
    <dbReference type="NCBI Taxonomy" id="1674920"/>
    <lineage>
        <taxon>Bacteria</taxon>
        <taxon>Pseudomonadati</taxon>
        <taxon>Pseudomonadota</taxon>
        <taxon>Gammaproteobacteria</taxon>
        <taxon>Pseudomonadales</taxon>
        <taxon>Pseudomonadaceae</taxon>
        <taxon>Pseudomonas</taxon>
    </lineage>
</organism>
<dbReference type="STRING" id="1674920.ACR52_28915"/>
<protein>
    <submittedName>
        <fullName evidence="1">Uncharacterized protein</fullName>
    </submittedName>
</protein>
<dbReference type="AlphaFoldDB" id="A0A0J8FTV9"/>
<keyword evidence="2" id="KW-1185">Reference proteome</keyword>
<dbReference type="Proteomes" id="UP000037551">
    <property type="component" value="Unassembled WGS sequence"/>
</dbReference>
<accession>A0A0J8FTV9</accession>
<dbReference type="EMBL" id="LFMW01000043">
    <property type="protein sequence ID" value="KMT52109.1"/>
    <property type="molecule type" value="Genomic_DNA"/>
</dbReference>
<sequence>MGLAANDVVPGKEALVKKALEATDEEMALLLTKAGIRENMRSELASLFGDLNITRMSPVQTQVVS</sequence>
<reference evidence="1 2" key="1">
    <citation type="submission" date="2015-06" db="EMBL/GenBank/DDBJ databases">
        <title>Draft genome sequence of an Antarctic Pseudomonas sp. strain KG01 with full potential for biotechnological applications.</title>
        <authorList>
            <person name="Pavlov M.S."/>
            <person name="Lira F."/>
            <person name="Martinez J.L."/>
            <person name="Marshall S.H."/>
        </authorList>
    </citation>
    <scope>NUCLEOTIDE SEQUENCE [LARGE SCALE GENOMIC DNA]</scope>
    <source>
        <strain evidence="1 2">KG01</strain>
    </source>
</reference>
<evidence type="ECO:0000313" key="2">
    <source>
        <dbReference type="Proteomes" id="UP000037551"/>
    </source>
</evidence>
<gene>
    <name evidence="1" type="ORF">ACR52_28915</name>
</gene>
<comment type="caution">
    <text evidence="1">The sequence shown here is derived from an EMBL/GenBank/DDBJ whole genome shotgun (WGS) entry which is preliminary data.</text>
</comment>
<name>A0A0J8FTV9_9PSED</name>